<dbReference type="CDD" id="cd02440">
    <property type="entry name" value="AdoMet_MTases"/>
    <property type="match status" value="1"/>
</dbReference>
<dbReference type="EC" id="2.1.1.-" evidence="4"/>
<dbReference type="InterPro" id="IPR029063">
    <property type="entry name" value="SAM-dependent_MTases_sf"/>
</dbReference>
<dbReference type="Pfam" id="PF13649">
    <property type="entry name" value="Methyltransf_25"/>
    <property type="match status" value="1"/>
</dbReference>
<gene>
    <name evidence="4" type="ORF">BT1A1_2277</name>
</gene>
<dbReference type="AlphaFoldDB" id="A0A090J0B8"/>
<dbReference type="GO" id="GO:0008168">
    <property type="term" value="F:methyltransferase activity"/>
    <property type="evidence" value="ECO:0007669"/>
    <property type="project" value="UniProtKB-KW"/>
</dbReference>
<organism evidence="4 5">
    <name type="scientific">Caldibacillus thermoamylovorans</name>
    <dbReference type="NCBI Taxonomy" id="35841"/>
    <lineage>
        <taxon>Bacteria</taxon>
        <taxon>Bacillati</taxon>
        <taxon>Bacillota</taxon>
        <taxon>Bacilli</taxon>
        <taxon>Bacillales</taxon>
        <taxon>Bacillaceae</taxon>
        <taxon>Caldibacillus</taxon>
    </lineage>
</organism>
<dbReference type="Gene3D" id="3.40.50.150">
    <property type="entry name" value="Vaccinia Virus protein VP39"/>
    <property type="match status" value="1"/>
</dbReference>
<dbReference type="GO" id="GO:0032259">
    <property type="term" value="P:methylation"/>
    <property type="evidence" value="ECO:0007669"/>
    <property type="project" value="UniProtKB-KW"/>
</dbReference>
<feature type="domain" description="Methyltransferase" evidence="3">
    <location>
        <begin position="40"/>
        <end position="135"/>
    </location>
</feature>
<sequence length="248" mass="28972">MNYKHFSLLYDQLMDEAPYDQWMEFLTTQVNNHFPEAKKVLDLACGTGEMSIRLFERGFDVVGVDLSEEMLSIAYQKAVDKGYRIPFFRQNMTELTEFSYFDIVIIFCDSLNYLQTEQDVANTFTSVFQCLNHGGLLLFDVHSPYKMENVYAGATFAYNGDDISYIWNSYAGEYPLSVEHELTFFVFDEQSGKYDRYDELHKQRTYPKSQYENWLKAAGFQILSITGDFTNEPVSETTERIFFTVKKP</sequence>
<dbReference type="Gene3D" id="2.20.25.110">
    <property type="entry name" value="S-adenosyl-L-methionine-dependent methyltransferases"/>
    <property type="match status" value="1"/>
</dbReference>
<dbReference type="Proteomes" id="UP000040576">
    <property type="component" value="Unassembled WGS sequence"/>
</dbReference>
<dbReference type="SUPFAM" id="SSF53335">
    <property type="entry name" value="S-adenosyl-L-methionine-dependent methyltransferases"/>
    <property type="match status" value="1"/>
</dbReference>
<keyword evidence="1 4" id="KW-0489">Methyltransferase</keyword>
<keyword evidence="2 4" id="KW-0808">Transferase</keyword>
<dbReference type="EMBL" id="CCRF01000064">
    <property type="protein sequence ID" value="CEE02098.1"/>
    <property type="molecule type" value="Genomic_DNA"/>
</dbReference>
<dbReference type="PANTHER" id="PTHR43861">
    <property type="entry name" value="TRANS-ACONITATE 2-METHYLTRANSFERASE-RELATED"/>
    <property type="match status" value="1"/>
</dbReference>
<proteinExistence type="predicted"/>
<keyword evidence="5" id="KW-1185">Reference proteome</keyword>
<evidence type="ECO:0000259" key="3">
    <source>
        <dbReference type="Pfam" id="PF13649"/>
    </source>
</evidence>
<evidence type="ECO:0000313" key="4">
    <source>
        <dbReference type="EMBL" id="CEE02098.1"/>
    </source>
</evidence>
<protein>
    <submittedName>
        <fullName evidence="4">Putative methyltransferase GWCH70_2453</fullName>
        <ecNumber evidence="4">2.1.1.-</ecNumber>
    </submittedName>
</protein>
<dbReference type="RefSeq" id="WP_034771202.1">
    <property type="nucleotide sequence ID" value="NZ_CCRF01000064.1"/>
</dbReference>
<name>A0A090J0B8_9BACI</name>
<evidence type="ECO:0000256" key="1">
    <source>
        <dbReference type="ARBA" id="ARBA00022603"/>
    </source>
</evidence>
<evidence type="ECO:0000256" key="2">
    <source>
        <dbReference type="ARBA" id="ARBA00022679"/>
    </source>
</evidence>
<reference evidence="4 5" key="1">
    <citation type="submission" date="2014-07" db="EMBL/GenBank/DDBJ databases">
        <authorList>
            <person name="Wibberg Daniel"/>
        </authorList>
    </citation>
    <scope>NUCLEOTIDE SEQUENCE [LARGE SCALE GENOMIC DNA]</scope>
</reference>
<dbReference type="InterPro" id="IPR041698">
    <property type="entry name" value="Methyltransf_25"/>
</dbReference>
<dbReference type="PANTHER" id="PTHR43861:SF1">
    <property type="entry name" value="TRANS-ACONITATE 2-METHYLTRANSFERASE"/>
    <property type="match status" value="1"/>
</dbReference>
<evidence type="ECO:0000313" key="5">
    <source>
        <dbReference type="Proteomes" id="UP000040576"/>
    </source>
</evidence>
<accession>A0A090J0B8</accession>